<evidence type="ECO:0000313" key="2">
    <source>
        <dbReference type="Proteomes" id="UP000694864"/>
    </source>
</evidence>
<keyword evidence="2" id="KW-1185">Reference proteome</keyword>
<name>A0ABM0WNS9_CAMSA</name>
<dbReference type="Proteomes" id="UP000694864">
    <property type="component" value="Chromosome 16"/>
</dbReference>
<dbReference type="PANTHER" id="PTHR33116:SF66">
    <property type="entry name" value="REVERSE TRANSCRIPTASE ZINC-BINDING DOMAIN-CONTAINING PROTEIN"/>
    <property type="match status" value="1"/>
</dbReference>
<dbReference type="RefSeq" id="XP_010473794.1">
    <property type="nucleotide sequence ID" value="XM_010475492.1"/>
</dbReference>
<dbReference type="Pfam" id="PF13966">
    <property type="entry name" value="zf-RVT"/>
    <property type="match status" value="1"/>
</dbReference>
<protein>
    <submittedName>
        <fullName evidence="3">Uncharacterized protein LOC104753204</fullName>
    </submittedName>
</protein>
<organism evidence="2 3">
    <name type="scientific">Camelina sativa</name>
    <name type="common">False flax</name>
    <name type="synonym">Myagrum sativum</name>
    <dbReference type="NCBI Taxonomy" id="90675"/>
    <lineage>
        <taxon>Eukaryota</taxon>
        <taxon>Viridiplantae</taxon>
        <taxon>Streptophyta</taxon>
        <taxon>Embryophyta</taxon>
        <taxon>Tracheophyta</taxon>
        <taxon>Spermatophyta</taxon>
        <taxon>Magnoliopsida</taxon>
        <taxon>eudicotyledons</taxon>
        <taxon>Gunneridae</taxon>
        <taxon>Pentapetalae</taxon>
        <taxon>rosids</taxon>
        <taxon>malvids</taxon>
        <taxon>Brassicales</taxon>
        <taxon>Brassicaceae</taxon>
        <taxon>Camelineae</taxon>
        <taxon>Camelina</taxon>
    </lineage>
</organism>
<accession>A0ABM0WNS9</accession>
<evidence type="ECO:0000313" key="3">
    <source>
        <dbReference type="RefSeq" id="XP_010473794.1"/>
    </source>
</evidence>
<dbReference type="PANTHER" id="PTHR33116">
    <property type="entry name" value="REVERSE TRANSCRIPTASE ZINC-BINDING DOMAIN-CONTAINING PROTEIN-RELATED-RELATED"/>
    <property type="match status" value="1"/>
</dbReference>
<reference evidence="3" key="2">
    <citation type="submission" date="2025-08" db="UniProtKB">
        <authorList>
            <consortium name="RefSeq"/>
        </authorList>
    </citation>
    <scope>IDENTIFICATION</scope>
    <source>
        <tissue evidence="3">Leaf</tissue>
    </source>
</reference>
<gene>
    <name evidence="3" type="primary">LOC104753204</name>
</gene>
<proteinExistence type="predicted"/>
<sequence>MGNGKRVSFWHDWWTPFGPLINFLGPTGPSQTGIPLHYSVAMACSQRSWRLRPARSPQAEQLHIQLTTVQLPASTNELDSFLWQTKGERSNKFNIQKTWEALRYRQGSVPWSKQVWYKGAIPRHAFLLWITHLNQLPTRSRLATWGMQIDTSCCICGLYPETRDHLFLHCDYSEVLWAEVTKRLGYRPFVFQTWEALLAWMDCSDASSTQTLRRLVSQAVIYALWNERNNRLHNNNFTPSHVQFKVLDRQVRDAILEKGHRKNFKYLLGQWLKHL</sequence>
<dbReference type="InterPro" id="IPR026960">
    <property type="entry name" value="RVT-Znf"/>
</dbReference>
<evidence type="ECO:0000259" key="1">
    <source>
        <dbReference type="Pfam" id="PF13966"/>
    </source>
</evidence>
<reference evidence="2" key="1">
    <citation type="journal article" date="2014" name="Nat. Commun.">
        <title>The emerging biofuel crop Camelina sativa retains a highly undifferentiated hexaploid genome structure.</title>
        <authorList>
            <person name="Kagale S."/>
            <person name="Koh C."/>
            <person name="Nixon J."/>
            <person name="Bollina V."/>
            <person name="Clarke W.E."/>
            <person name="Tuteja R."/>
            <person name="Spillane C."/>
            <person name="Robinson S.J."/>
            <person name="Links M.G."/>
            <person name="Clarke C."/>
            <person name="Higgins E.E."/>
            <person name="Huebert T."/>
            <person name="Sharpe A.G."/>
            <person name="Parkin I.A."/>
        </authorList>
    </citation>
    <scope>NUCLEOTIDE SEQUENCE [LARGE SCALE GENOMIC DNA]</scope>
    <source>
        <strain evidence="2">cv. DH55</strain>
    </source>
</reference>
<dbReference type="GeneID" id="104753204"/>
<feature type="domain" description="Reverse transcriptase zinc-binding" evidence="1">
    <location>
        <begin position="93"/>
        <end position="177"/>
    </location>
</feature>